<dbReference type="GO" id="GO:0003676">
    <property type="term" value="F:nucleic acid binding"/>
    <property type="evidence" value="ECO:0007669"/>
    <property type="project" value="InterPro"/>
</dbReference>
<proteinExistence type="predicted"/>
<dbReference type="SUPFAM" id="SSF110849">
    <property type="entry name" value="ParB/Sulfiredoxin"/>
    <property type="match status" value="1"/>
</dbReference>
<dbReference type="InterPro" id="IPR002052">
    <property type="entry name" value="DNA_methylase_N6_adenine_CS"/>
</dbReference>
<evidence type="ECO:0008006" key="3">
    <source>
        <dbReference type="Google" id="ProtNLM"/>
    </source>
</evidence>
<accession>A0A5M6CU76</accession>
<dbReference type="Proteomes" id="UP000324479">
    <property type="component" value="Unassembled WGS sequence"/>
</dbReference>
<sequence>MNCIFDDSPLDEATVQSYERRFRAGEKLPAIVIWGDGQQRSILDGRHRVEAAKRCGFDRMSCYYELCCPIENAVHLRRMLNGEDSVQDVLNSALGNRPINDQVIANPPYGISGTQRDT</sequence>
<evidence type="ECO:0000313" key="2">
    <source>
        <dbReference type="Proteomes" id="UP000324479"/>
    </source>
</evidence>
<reference evidence="1 2" key="1">
    <citation type="submission" date="2019-08" db="EMBL/GenBank/DDBJ databases">
        <authorList>
            <person name="Dhanesh K."/>
            <person name="Kumar G."/>
            <person name="Sasikala C."/>
            <person name="Venkata Ramana C."/>
        </authorList>
    </citation>
    <scope>NUCLEOTIDE SEQUENCE [LARGE SCALE GENOMIC DNA]</scope>
    <source>
        <strain evidence="1 2">JC645</strain>
    </source>
</reference>
<dbReference type="InterPro" id="IPR036086">
    <property type="entry name" value="ParB/Sulfiredoxin_sf"/>
</dbReference>
<comment type="caution">
    <text evidence="1">The sequence shown here is derived from an EMBL/GenBank/DDBJ whole genome shotgun (WGS) entry which is preliminary data.</text>
</comment>
<name>A0A5M6CU76_9BACT</name>
<organism evidence="1 2">
    <name type="scientific">Roseiconus nitratireducens</name>
    <dbReference type="NCBI Taxonomy" id="2605748"/>
    <lineage>
        <taxon>Bacteria</taxon>
        <taxon>Pseudomonadati</taxon>
        <taxon>Planctomycetota</taxon>
        <taxon>Planctomycetia</taxon>
        <taxon>Pirellulales</taxon>
        <taxon>Pirellulaceae</taxon>
        <taxon>Roseiconus</taxon>
    </lineage>
</organism>
<dbReference type="PROSITE" id="PS00092">
    <property type="entry name" value="N6_MTASE"/>
    <property type="match status" value="1"/>
</dbReference>
<dbReference type="GO" id="GO:0032259">
    <property type="term" value="P:methylation"/>
    <property type="evidence" value="ECO:0007669"/>
    <property type="project" value="InterPro"/>
</dbReference>
<dbReference type="GO" id="GO:0008168">
    <property type="term" value="F:methyltransferase activity"/>
    <property type="evidence" value="ECO:0007669"/>
    <property type="project" value="InterPro"/>
</dbReference>
<dbReference type="AlphaFoldDB" id="A0A5M6CU76"/>
<dbReference type="EMBL" id="VWOX01000029">
    <property type="protein sequence ID" value="KAA5538603.1"/>
    <property type="molecule type" value="Genomic_DNA"/>
</dbReference>
<gene>
    <name evidence="1" type="ORF">FYK55_27335</name>
</gene>
<keyword evidence="2" id="KW-1185">Reference proteome</keyword>
<evidence type="ECO:0000313" key="1">
    <source>
        <dbReference type="EMBL" id="KAA5538603.1"/>
    </source>
</evidence>
<protein>
    <recommendedName>
        <fullName evidence="3">ParB/Sulfiredoxin domain-containing protein</fullName>
    </recommendedName>
</protein>